<keyword evidence="3 6" id="KW-0863">Zinc-finger</keyword>
<dbReference type="SMART" id="SM00355">
    <property type="entry name" value="ZnF_C2H2"/>
    <property type="match status" value="7"/>
</dbReference>
<protein>
    <submittedName>
        <fullName evidence="9">Zinc finger protein 85-like isoform X3</fullName>
    </submittedName>
</protein>
<keyword evidence="8" id="KW-1185">Reference proteome</keyword>
<organism evidence="8 9">
    <name type="scientific">Bicyclus anynana</name>
    <name type="common">Squinting bush brown butterfly</name>
    <dbReference type="NCBI Taxonomy" id="110368"/>
    <lineage>
        <taxon>Eukaryota</taxon>
        <taxon>Metazoa</taxon>
        <taxon>Ecdysozoa</taxon>
        <taxon>Arthropoda</taxon>
        <taxon>Hexapoda</taxon>
        <taxon>Insecta</taxon>
        <taxon>Pterygota</taxon>
        <taxon>Neoptera</taxon>
        <taxon>Endopterygota</taxon>
        <taxon>Lepidoptera</taxon>
        <taxon>Glossata</taxon>
        <taxon>Ditrysia</taxon>
        <taxon>Papilionoidea</taxon>
        <taxon>Nymphalidae</taxon>
        <taxon>Satyrinae</taxon>
        <taxon>Satyrini</taxon>
        <taxon>Mycalesina</taxon>
        <taxon>Bicyclus</taxon>
    </lineage>
</organism>
<dbReference type="InterPro" id="IPR036236">
    <property type="entry name" value="Znf_C2H2_sf"/>
</dbReference>
<dbReference type="Pfam" id="PF12874">
    <property type="entry name" value="zf-met"/>
    <property type="match status" value="1"/>
</dbReference>
<evidence type="ECO:0000256" key="1">
    <source>
        <dbReference type="ARBA" id="ARBA00022723"/>
    </source>
</evidence>
<feature type="domain" description="C2H2-type" evidence="7">
    <location>
        <begin position="124"/>
        <end position="151"/>
    </location>
</feature>
<evidence type="ECO:0000313" key="8">
    <source>
        <dbReference type="Proteomes" id="UP001652582"/>
    </source>
</evidence>
<evidence type="ECO:0000256" key="5">
    <source>
        <dbReference type="ARBA" id="ARBA00023242"/>
    </source>
</evidence>
<evidence type="ECO:0000256" key="4">
    <source>
        <dbReference type="ARBA" id="ARBA00022833"/>
    </source>
</evidence>
<keyword evidence="4" id="KW-0862">Zinc</keyword>
<dbReference type="Gene3D" id="3.30.160.60">
    <property type="entry name" value="Classic Zinc Finger"/>
    <property type="match status" value="6"/>
</dbReference>
<sequence>MTNHTTKDLKCNFTQTTGADQCDLYIHPTDEEEQTAADESVVGNVATVVVKNEYCTDFMLSVDKLELLHEDDNHIDNLNNDWESDLSIKLEARPLVEAGSEDHHNKAAAAFNTQNLIKSENITFGCTLCYEDFVQEDAYNEHMIMHLQDAACDASPVCEPRAAVSRSWDSLVLQNKTGSRRLNDAPPPAAGCAQATVAPLSARLAANDYKVQATEDAAATWKSEQILETDIGELDNQLSQSNTNISCMDDINRFTNCVVQSCDIFNKPERTVLDEDPRVNTRTGTKPYSCETCNYKSARKSDLKRHERTHTGEKPYSCETCTYKTAEKIAPLSARLAANDYKVQATEEAAATWKSEQILETDIGEDNQLSQSNTNTLFAPLSARLAANDYKVQAIEEAAATWKSEQILETDIGELDNQLYDINRFTNSVVQLYYDTYKKHETTVLNENTRVKTHTGAKPYSCETCNYKCAHKSTLINHKRTHTGAKPYSCEICNYKCAQKGGLNRHERIHTGEKPYSCETCNYKCAHKSTLINHKRTHTGEKPYSCETCNFKCAHKSSLINHKRTHTDEKPYSCEACDYKCARKSYLNSHKRTYTH</sequence>
<dbReference type="PANTHER" id="PTHR24393:SF163">
    <property type="entry name" value="GASTRULA ZINC FINGER PROTEIN XLCGF7.1-LIKE"/>
    <property type="match status" value="1"/>
</dbReference>
<dbReference type="GeneID" id="128199663"/>
<evidence type="ECO:0000259" key="7">
    <source>
        <dbReference type="PROSITE" id="PS50157"/>
    </source>
</evidence>
<name>A0ABM3M3I5_BICAN</name>
<feature type="domain" description="C2H2-type" evidence="7">
    <location>
        <begin position="488"/>
        <end position="515"/>
    </location>
</feature>
<dbReference type="PROSITE" id="PS50157">
    <property type="entry name" value="ZINC_FINGER_C2H2_2"/>
    <property type="match status" value="7"/>
</dbReference>
<reference evidence="9" key="1">
    <citation type="submission" date="2025-08" db="UniProtKB">
        <authorList>
            <consortium name="RefSeq"/>
        </authorList>
    </citation>
    <scope>IDENTIFICATION</scope>
</reference>
<keyword evidence="5" id="KW-0539">Nucleus</keyword>
<dbReference type="Proteomes" id="UP001652582">
    <property type="component" value="Chromosome 27"/>
</dbReference>
<dbReference type="Pfam" id="PF00096">
    <property type="entry name" value="zf-C2H2"/>
    <property type="match status" value="2"/>
</dbReference>
<dbReference type="PANTHER" id="PTHR24393">
    <property type="entry name" value="ZINC FINGER PROTEIN"/>
    <property type="match status" value="1"/>
</dbReference>
<proteinExistence type="predicted"/>
<dbReference type="SUPFAM" id="SSF57667">
    <property type="entry name" value="beta-beta-alpha zinc fingers"/>
    <property type="match status" value="4"/>
</dbReference>
<feature type="domain" description="C2H2-type" evidence="7">
    <location>
        <begin position="288"/>
        <end position="315"/>
    </location>
</feature>
<feature type="domain" description="C2H2-type" evidence="7">
    <location>
        <begin position="572"/>
        <end position="596"/>
    </location>
</feature>
<accession>A0ABM3M3I5</accession>
<dbReference type="PROSITE" id="PS00028">
    <property type="entry name" value="ZINC_FINGER_C2H2_1"/>
    <property type="match status" value="6"/>
</dbReference>
<feature type="domain" description="C2H2-type" evidence="7">
    <location>
        <begin position="516"/>
        <end position="543"/>
    </location>
</feature>
<keyword evidence="1" id="KW-0479">Metal-binding</keyword>
<dbReference type="RefSeq" id="XP_052746051.1">
    <property type="nucleotide sequence ID" value="XM_052890091.1"/>
</dbReference>
<gene>
    <name evidence="9" type="primary">LOC128199663</name>
</gene>
<feature type="domain" description="C2H2-type" evidence="7">
    <location>
        <begin position="460"/>
        <end position="487"/>
    </location>
</feature>
<evidence type="ECO:0000256" key="3">
    <source>
        <dbReference type="ARBA" id="ARBA00022771"/>
    </source>
</evidence>
<dbReference type="InterPro" id="IPR013087">
    <property type="entry name" value="Znf_C2H2_type"/>
</dbReference>
<evidence type="ECO:0000256" key="6">
    <source>
        <dbReference type="PROSITE-ProRule" id="PRU00042"/>
    </source>
</evidence>
<feature type="domain" description="C2H2-type" evidence="7">
    <location>
        <begin position="544"/>
        <end position="571"/>
    </location>
</feature>
<keyword evidence="2" id="KW-0677">Repeat</keyword>
<evidence type="ECO:0000256" key="2">
    <source>
        <dbReference type="ARBA" id="ARBA00022737"/>
    </source>
</evidence>
<evidence type="ECO:0000313" key="9">
    <source>
        <dbReference type="RefSeq" id="XP_052746051.1"/>
    </source>
</evidence>